<evidence type="ECO:0000256" key="2">
    <source>
        <dbReference type="ARBA" id="ARBA00023136"/>
    </source>
</evidence>
<evidence type="ECO:0000259" key="4">
    <source>
        <dbReference type="Pfam" id="PF04355"/>
    </source>
</evidence>
<sequence>MKIASKIRSGLLIQARFFNVVAGDSKKLSLGLFIPIKCGKDTAGNVSLLSSRLGGDVMSKAQAQKHRAVSLDTDENTQPPGQDSSGGFPYMKGNDVKIYICILITVLALSGCANPRSTTNQLELGMTKDQVRAIMGEPDSSAAIKGQGDCYFYSMWRDFWNRRPGDYSDRYYACFKSGELVVYGRVGDPM</sequence>
<feature type="domain" description="Outer membrane protein assembly factor BamE" evidence="4">
    <location>
        <begin position="119"/>
        <end position="156"/>
    </location>
</feature>
<dbReference type="KEGG" id="mai:MICA_2171"/>
<evidence type="ECO:0000256" key="3">
    <source>
        <dbReference type="SAM" id="MobiDB-lite"/>
    </source>
</evidence>
<dbReference type="Pfam" id="PF04355">
    <property type="entry name" value="BamE"/>
    <property type="match status" value="1"/>
</dbReference>
<dbReference type="InterPro" id="IPR037873">
    <property type="entry name" value="BamE-like"/>
</dbReference>
<dbReference type="RefSeq" id="WP_014103700.1">
    <property type="nucleotide sequence ID" value="NC_016026.1"/>
</dbReference>
<dbReference type="HOGENOM" id="CLU_1426526_0_0_5"/>
<keyword evidence="2" id="KW-0472">Membrane</keyword>
<dbReference type="EMBL" id="CP002382">
    <property type="protein sequence ID" value="AEP10477.1"/>
    <property type="molecule type" value="Genomic_DNA"/>
</dbReference>
<dbReference type="AlphaFoldDB" id="G2KQZ9"/>
<evidence type="ECO:0000256" key="1">
    <source>
        <dbReference type="ARBA" id="ARBA00022729"/>
    </source>
</evidence>
<protein>
    <recommendedName>
        <fullName evidence="4">Outer membrane protein assembly factor BamE domain-containing protein</fullName>
    </recommendedName>
</protein>
<keyword evidence="6" id="KW-1185">Reference proteome</keyword>
<gene>
    <name evidence="5" type="ordered locus">MICA_2171</name>
</gene>
<dbReference type="GO" id="GO:0019867">
    <property type="term" value="C:outer membrane"/>
    <property type="evidence" value="ECO:0007669"/>
    <property type="project" value="InterPro"/>
</dbReference>
<feature type="compositionally biased region" description="Polar residues" evidence="3">
    <location>
        <begin position="76"/>
        <end position="85"/>
    </location>
</feature>
<name>G2KQZ9_MICAA</name>
<dbReference type="eggNOG" id="COG2913">
    <property type="taxonomic scope" value="Bacteria"/>
</dbReference>
<accession>G2KQZ9</accession>
<dbReference type="Gene3D" id="3.30.1450.10">
    <property type="match status" value="1"/>
</dbReference>
<organism evidence="5 6">
    <name type="scientific">Micavibrio aeruginosavorus (strain ARL-13)</name>
    <dbReference type="NCBI Taxonomy" id="856793"/>
    <lineage>
        <taxon>Bacteria</taxon>
        <taxon>Pseudomonadati</taxon>
        <taxon>Bdellovibrionota</taxon>
        <taxon>Bdellovibrionia</taxon>
        <taxon>Bdellovibrionales</taxon>
        <taxon>Pseudobdellovibrionaceae</taxon>
        <taxon>Micavibrio</taxon>
    </lineage>
</organism>
<dbReference type="InterPro" id="IPR007450">
    <property type="entry name" value="BamE_dom"/>
</dbReference>
<dbReference type="STRING" id="856793.MICA_2171"/>
<keyword evidence="1" id="KW-0732">Signal</keyword>
<reference evidence="5 6" key="1">
    <citation type="journal article" date="2011" name="BMC Genomics">
        <title>Genomic insights into an obligate epibiotic bacterial predator: Micavibrio aeruginosavorus ARL-13.</title>
        <authorList>
            <person name="Wang Z."/>
            <person name="Kadouri D."/>
            <person name="Wu M."/>
        </authorList>
    </citation>
    <scope>NUCLEOTIDE SEQUENCE [LARGE SCALE GENOMIC DNA]</scope>
    <source>
        <strain evidence="5 6">ARL-13</strain>
    </source>
</reference>
<dbReference type="OrthoDB" id="7376230at2"/>
<dbReference type="Proteomes" id="UP000009286">
    <property type="component" value="Chromosome"/>
</dbReference>
<evidence type="ECO:0000313" key="6">
    <source>
        <dbReference type="Proteomes" id="UP000009286"/>
    </source>
</evidence>
<evidence type="ECO:0000313" key="5">
    <source>
        <dbReference type="EMBL" id="AEP10477.1"/>
    </source>
</evidence>
<feature type="region of interest" description="Disordered" evidence="3">
    <location>
        <begin position="65"/>
        <end position="88"/>
    </location>
</feature>
<proteinExistence type="predicted"/>